<protein>
    <submittedName>
        <fullName evidence="2">Uncharacterized protein</fullName>
    </submittedName>
</protein>
<evidence type="ECO:0000313" key="2">
    <source>
        <dbReference type="EMBL" id="KAK3343855.1"/>
    </source>
</evidence>
<reference evidence="2" key="1">
    <citation type="journal article" date="2023" name="Mol. Phylogenet. Evol.">
        <title>Genome-scale phylogeny and comparative genomics of the fungal order Sordariales.</title>
        <authorList>
            <person name="Hensen N."/>
            <person name="Bonometti L."/>
            <person name="Westerberg I."/>
            <person name="Brannstrom I.O."/>
            <person name="Guillou S."/>
            <person name="Cros-Aarteil S."/>
            <person name="Calhoun S."/>
            <person name="Haridas S."/>
            <person name="Kuo A."/>
            <person name="Mondo S."/>
            <person name="Pangilinan J."/>
            <person name="Riley R."/>
            <person name="LaButti K."/>
            <person name="Andreopoulos B."/>
            <person name="Lipzen A."/>
            <person name="Chen C."/>
            <person name="Yan M."/>
            <person name="Daum C."/>
            <person name="Ng V."/>
            <person name="Clum A."/>
            <person name="Steindorff A."/>
            <person name="Ohm R.A."/>
            <person name="Martin F."/>
            <person name="Silar P."/>
            <person name="Natvig D.O."/>
            <person name="Lalanne C."/>
            <person name="Gautier V."/>
            <person name="Ament-Velasquez S.L."/>
            <person name="Kruys A."/>
            <person name="Hutchinson M.I."/>
            <person name="Powell A.J."/>
            <person name="Barry K."/>
            <person name="Miller A.N."/>
            <person name="Grigoriev I.V."/>
            <person name="Debuchy R."/>
            <person name="Gladieux P."/>
            <person name="Hiltunen Thoren M."/>
            <person name="Johannesson H."/>
        </authorList>
    </citation>
    <scope>NUCLEOTIDE SEQUENCE</scope>
    <source>
        <strain evidence="2">CBS 955.72</strain>
    </source>
</reference>
<gene>
    <name evidence="2" type="ORF">B0T25DRAFT_309581</name>
</gene>
<keyword evidence="1" id="KW-1133">Transmembrane helix</keyword>
<name>A0AAJ0H8U3_9PEZI</name>
<keyword evidence="1" id="KW-0812">Transmembrane</keyword>
<keyword evidence="1" id="KW-0472">Membrane</keyword>
<dbReference type="Proteomes" id="UP001275084">
    <property type="component" value="Unassembled WGS sequence"/>
</dbReference>
<reference evidence="2" key="2">
    <citation type="submission" date="2023-06" db="EMBL/GenBank/DDBJ databases">
        <authorList>
            <consortium name="Lawrence Berkeley National Laboratory"/>
            <person name="Haridas S."/>
            <person name="Hensen N."/>
            <person name="Bonometti L."/>
            <person name="Westerberg I."/>
            <person name="Brannstrom I.O."/>
            <person name="Guillou S."/>
            <person name="Cros-Aarteil S."/>
            <person name="Calhoun S."/>
            <person name="Kuo A."/>
            <person name="Mondo S."/>
            <person name="Pangilinan J."/>
            <person name="Riley R."/>
            <person name="Labutti K."/>
            <person name="Andreopoulos B."/>
            <person name="Lipzen A."/>
            <person name="Chen C."/>
            <person name="Yanf M."/>
            <person name="Daum C."/>
            <person name="Ng V."/>
            <person name="Clum A."/>
            <person name="Steindorff A."/>
            <person name="Ohm R."/>
            <person name="Martin F."/>
            <person name="Silar P."/>
            <person name="Natvig D."/>
            <person name="Lalanne C."/>
            <person name="Gautier V."/>
            <person name="Ament-Velasquez S.L."/>
            <person name="Kruys A."/>
            <person name="Hutchinson M.I."/>
            <person name="Powell A.J."/>
            <person name="Barry K."/>
            <person name="Miller A.N."/>
            <person name="Grigoriev I.V."/>
            <person name="Debuchy R."/>
            <person name="Gladieux P."/>
            <person name="Thoren M.H."/>
            <person name="Johannesson H."/>
        </authorList>
    </citation>
    <scope>NUCLEOTIDE SEQUENCE</scope>
    <source>
        <strain evidence="2">CBS 955.72</strain>
    </source>
</reference>
<accession>A0AAJ0H8U3</accession>
<feature type="transmembrane region" description="Helical" evidence="1">
    <location>
        <begin position="78"/>
        <end position="103"/>
    </location>
</feature>
<proteinExistence type="predicted"/>
<dbReference type="AlphaFoldDB" id="A0AAJ0H8U3"/>
<sequence length="151" mass="17111">MRISIIRRAARSCKSSPATNKTKCLLHLCSAIGHHHHPAPLTTRKITSPKPYPFCLLPPRRFPLFATSLKTSRMLRPIVFPIVFPLLVQDHLYLCFSFCFSFCGSCKMVAEMGTLVVVGFLVHCLFSLLVDPCTRVMCWHCLANHQQTYCS</sequence>
<evidence type="ECO:0000256" key="1">
    <source>
        <dbReference type="SAM" id="Phobius"/>
    </source>
</evidence>
<feature type="transmembrane region" description="Helical" evidence="1">
    <location>
        <begin position="109"/>
        <end position="130"/>
    </location>
</feature>
<keyword evidence="3" id="KW-1185">Reference proteome</keyword>
<organism evidence="2 3">
    <name type="scientific">Lasiosphaeria hispida</name>
    <dbReference type="NCBI Taxonomy" id="260671"/>
    <lineage>
        <taxon>Eukaryota</taxon>
        <taxon>Fungi</taxon>
        <taxon>Dikarya</taxon>
        <taxon>Ascomycota</taxon>
        <taxon>Pezizomycotina</taxon>
        <taxon>Sordariomycetes</taxon>
        <taxon>Sordariomycetidae</taxon>
        <taxon>Sordariales</taxon>
        <taxon>Lasiosphaeriaceae</taxon>
        <taxon>Lasiosphaeria</taxon>
    </lineage>
</organism>
<evidence type="ECO:0000313" key="3">
    <source>
        <dbReference type="Proteomes" id="UP001275084"/>
    </source>
</evidence>
<dbReference type="EMBL" id="JAUIQD010000007">
    <property type="protein sequence ID" value="KAK3343855.1"/>
    <property type="molecule type" value="Genomic_DNA"/>
</dbReference>
<comment type="caution">
    <text evidence="2">The sequence shown here is derived from an EMBL/GenBank/DDBJ whole genome shotgun (WGS) entry which is preliminary data.</text>
</comment>